<dbReference type="Pfam" id="PF03144">
    <property type="entry name" value="GTP_EFTU_D2"/>
    <property type="match status" value="1"/>
</dbReference>
<dbReference type="InterPro" id="IPR005225">
    <property type="entry name" value="Small_GTP-bd"/>
</dbReference>
<dbReference type="InterPro" id="IPR013842">
    <property type="entry name" value="LepA_CTD"/>
</dbReference>
<proteinExistence type="inferred from homology"/>
<dbReference type="GO" id="GO:0003924">
    <property type="term" value="F:GTPase activity"/>
    <property type="evidence" value="ECO:0007669"/>
    <property type="project" value="UniProtKB-UniRule"/>
</dbReference>
<dbReference type="STRING" id="1005928.SAMN04487859_1417"/>
<dbReference type="GO" id="GO:0097216">
    <property type="term" value="F:guanosine tetraphosphate binding"/>
    <property type="evidence" value="ECO:0007669"/>
    <property type="project" value="UniProtKB-ARBA"/>
</dbReference>
<dbReference type="PROSITE" id="PS51722">
    <property type="entry name" value="G_TR_2"/>
    <property type="match status" value="1"/>
</dbReference>
<dbReference type="InterPro" id="IPR038363">
    <property type="entry name" value="LepA_C_sf"/>
</dbReference>
<evidence type="ECO:0000259" key="13">
    <source>
        <dbReference type="PROSITE" id="PS51722"/>
    </source>
</evidence>
<evidence type="ECO:0000256" key="2">
    <source>
        <dbReference type="ARBA" id="ARBA00022475"/>
    </source>
</evidence>
<dbReference type="SMART" id="SM00838">
    <property type="entry name" value="EFG_C"/>
    <property type="match status" value="1"/>
</dbReference>
<accession>A0A1I5GVP8</accession>
<keyword evidence="4 12" id="KW-0378">Hydrolase</keyword>
<dbReference type="InterPro" id="IPR035647">
    <property type="entry name" value="EFG_III/V"/>
</dbReference>
<dbReference type="FunFam" id="3.30.70.240:FF:000007">
    <property type="entry name" value="Translation factor GUF1, mitochondrial"/>
    <property type="match status" value="1"/>
</dbReference>
<keyword evidence="5 12" id="KW-0648">Protein biosynthesis</keyword>
<evidence type="ECO:0000256" key="1">
    <source>
        <dbReference type="ARBA" id="ARBA00005454"/>
    </source>
</evidence>
<dbReference type="Gene3D" id="2.40.30.10">
    <property type="entry name" value="Translation factors"/>
    <property type="match status" value="1"/>
</dbReference>
<dbReference type="InterPro" id="IPR000795">
    <property type="entry name" value="T_Tr_GTP-bd_dom"/>
</dbReference>
<feature type="domain" description="Tr-type G" evidence="13">
    <location>
        <begin position="22"/>
        <end position="204"/>
    </location>
</feature>
<evidence type="ECO:0000256" key="11">
    <source>
        <dbReference type="ARBA" id="ARBA00066744"/>
    </source>
</evidence>
<evidence type="ECO:0000256" key="6">
    <source>
        <dbReference type="ARBA" id="ARBA00023134"/>
    </source>
</evidence>
<dbReference type="Gene3D" id="3.30.70.2570">
    <property type="entry name" value="Elongation factor 4, C-terminal domain"/>
    <property type="match status" value="1"/>
</dbReference>
<dbReference type="EMBL" id="FOVP01000041">
    <property type="protein sequence ID" value="SFO40124.1"/>
    <property type="molecule type" value="Genomic_DNA"/>
</dbReference>
<keyword evidence="7 12" id="KW-0472">Membrane</keyword>
<comment type="function">
    <text evidence="9 12">Required for accurate and efficient protein synthesis under certain stress conditions. May act as a fidelity factor of the translation reaction, by catalyzing a one-codon backward translocation of tRNAs on improperly translocated ribosomes. Back-translocation proceeds from a post-translocation (POST) complex to a pre-translocation (PRE) complex, thus giving elongation factor G a second chance to translocate the tRNAs correctly. Binds to ribosomes in a GTP-dependent manner.</text>
</comment>
<dbReference type="GO" id="GO:0003746">
    <property type="term" value="F:translation elongation factor activity"/>
    <property type="evidence" value="ECO:0007669"/>
    <property type="project" value="UniProtKB-UniRule"/>
</dbReference>
<dbReference type="AlphaFoldDB" id="A0A1I5GVP8"/>
<reference evidence="15" key="1">
    <citation type="submission" date="2016-10" db="EMBL/GenBank/DDBJ databases">
        <authorList>
            <person name="Varghese N."/>
            <person name="Submissions S."/>
        </authorList>
    </citation>
    <scope>NUCLEOTIDE SEQUENCE [LARGE SCALE GENOMIC DNA]</scope>
    <source>
        <strain evidence="15">DSM 28463</strain>
    </source>
</reference>
<dbReference type="GO" id="GO:0043022">
    <property type="term" value="F:ribosome binding"/>
    <property type="evidence" value="ECO:0007669"/>
    <property type="project" value="UniProtKB-UniRule"/>
</dbReference>
<feature type="binding site" evidence="12">
    <location>
        <begin position="151"/>
        <end position="154"/>
    </location>
    <ligand>
        <name>GTP</name>
        <dbReference type="ChEBI" id="CHEBI:37565"/>
    </ligand>
</feature>
<dbReference type="FunFam" id="2.40.30.10:FF:000015">
    <property type="entry name" value="Translation factor GUF1, mitochondrial"/>
    <property type="match status" value="1"/>
</dbReference>
<evidence type="ECO:0000313" key="15">
    <source>
        <dbReference type="Proteomes" id="UP000198599"/>
    </source>
</evidence>
<dbReference type="EC" id="3.6.5.n1" evidence="11 12"/>
<dbReference type="NCBIfam" id="TIGR00231">
    <property type="entry name" value="small_GTP"/>
    <property type="match status" value="1"/>
</dbReference>
<protein>
    <recommendedName>
        <fullName evidence="11 12">Elongation factor 4</fullName>
        <shortName evidence="12">EF-4</shortName>
        <ecNumber evidence="11 12">3.6.5.n1</ecNumber>
    </recommendedName>
    <alternativeName>
        <fullName evidence="12">Ribosomal back-translocase LepA</fullName>
    </alternativeName>
</protein>
<dbReference type="HAMAP" id="MF_00071">
    <property type="entry name" value="LepA"/>
    <property type="match status" value="1"/>
</dbReference>
<dbReference type="PROSITE" id="PS00301">
    <property type="entry name" value="G_TR_1"/>
    <property type="match status" value="1"/>
</dbReference>
<dbReference type="Pfam" id="PF06421">
    <property type="entry name" value="LepA_C"/>
    <property type="match status" value="1"/>
</dbReference>
<dbReference type="Pfam" id="PF00009">
    <property type="entry name" value="GTP_EFTU"/>
    <property type="match status" value="1"/>
</dbReference>
<dbReference type="PANTHER" id="PTHR43512">
    <property type="entry name" value="TRANSLATION FACTOR GUF1-RELATED"/>
    <property type="match status" value="1"/>
</dbReference>
<evidence type="ECO:0000256" key="7">
    <source>
        <dbReference type="ARBA" id="ARBA00023136"/>
    </source>
</evidence>
<keyword evidence="2 12" id="KW-1003">Cell membrane</keyword>
<dbReference type="FunFam" id="3.40.50.300:FF:000078">
    <property type="entry name" value="Elongation factor 4"/>
    <property type="match status" value="1"/>
</dbReference>
<dbReference type="CDD" id="cd03709">
    <property type="entry name" value="lepA_C"/>
    <property type="match status" value="1"/>
</dbReference>
<feature type="binding site" evidence="12">
    <location>
        <begin position="34"/>
        <end position="39"/>
    </location>
    <ligand>
        <name>GTP</name>
        <dbReference type="ChEBI" id="CHEBI:37565"/>
    </ligand>
</feature>
<keyword evidence="6 12" id="KW-0342">GTP-binding</keyword>
<dbReference type="PANTHER" id="PTHR43512:SF4">
    <property type="entry name" value="TRANSLATION FACTOR GUF1 HOMOLOG, CHLOROPLASTIC"/>
    <property type="match status" value="1"/>
</dbReference>
<comment type="subcellular location">
    <subcellularLocation>
        <location evidence="12">Cell membrane</location>
        <topology evidence="12">Peripheral membrane protein</topology>
        <orientation evidence="12">Cytoplasmic side</orientation>
    </subcellularLocation>
</comment>
<comment type="catalytic activity">
    <reaction evidence="8 12">
        <text>GTP + H2O = GDP + phosphate + H(+)</text>
        <dbReference type="Rhea" id="RHEA:19669"/>
        <dbReference type="ChEBI" id="CHEBI:15377"/>
        <dbReference type="ChEBI" id="CHEBI:15378"/>
        <dbReference type="ChEBI" id="CHEBI:37565"/>
        <dbReference type="ChEBI" id="CHEBI:43474"/>
        <dbReference type="ChEBI" id="CHEBI:58189"/>
        <dbReference type="EC" id="3.6.5.n1"/>
    </reaction>
</comment>
<dbReference type="CDD" id="cd03699">
    <property type="entry name" value="EF4_II"/>
    <property type="match status" value="1"/>
</dbReference>
<dbReference type="NCBIfam" id="TIGR01393">
    <property type="entry name" value="lepA"/>
    <property type="match status" value="1"/>
</dbReference>
<dbReference type="Gene3D" id="3.40.50.300">
    <property type="entry name" value="P-loop containing nucleotide triphosphate hydrolases"/>
    <property type="match status" value="1"/>
</dbReference>
<dbReference type="InterPro" id="IPR027417">
    <property type="entry name" value="P-loop_NTPase"/>
</dbReference>
<dbReference type="Gene3D" id="3.30.70.870">
    <property type="entry name" value="Elongation Factor G (Translational Gtpase), domain 3"/>
    <property type="match status" value="1"/>
</dbReference>
<dbReference type="SUPFAM" id="SSF52540">
    <property type="entry name" value="P-loop containing nucleoside triphosphate hydrolases"/>
    <property type="match status" value="1"/>
</dbReference>
<dbReference type="CDD" id="cd16260">
    <property type="entry name" value="EF4_III"/>
    <property type="match status" value="1"/>
</dbReference>
<comment type="similarity">
    <text evidence="1 12">Belongs to the TRAFAC class translation factor GTPase superfamily. Classic translation factor GTPase family. LepA subfamily.</text>
</comment>
<dbReference type="Proteomes" id="UP000198599">
    <property type="component" value="Unassembled WGS sequence"/>
</dbReference>
<dbReference type="SUPFAM" id="SSF54980">
    <property type="entry name" value="EF-G C-terminal domain-like"/>
    <property type="match status" value="2"/>
</dbReference>
<gene>
    <name evidence="12" type="primary">lepA</name>
    <name evidence="14" type="ORF">SAMN04487859_1417</name>
</gene>
<dbReference type="Gene3D" id="3.30.70.240">
    <property type="match status" value="1"/>
</dbReference>
<name>A0A1I5GVP8_9RHOB</name>
<comment type="similarity">
    <text evidence="10">Belongs to the GTP-binding elongation factor family. LepA subfamily.</text>
</comment>
<dbReference type="InterPro" id="IPR004161">
    <property type="entry name" value="EFTu-like_2"/>
</dbReference>
<dbReference type="InterPro" id="IPR000640">
    <property type="entry name" value="EFG_V-like"/>
</dbReference>
<dbReference type="FunFam" id="3.30.70.2570:FF:000001">
    <property type="entry name" value="Translation factor GUF1, mitochondrial"/>
    <property type="match status" value="1"/>
</dbReference>
<sequence>MRDPTLTNPQFPYISQSMTDLAHIRNFSIVAHIDHGKSTLADRLIQSTGTVQDRDMKEQMLDAMDIERERGITIKANTVRIDYKAQNGETYVLNLIDTPGHVDFAYEVSRSMRAVEGSLLVVDSTQGVEAQTLANVYQAIDAGHELIPVLNKIDLPASECDRVAEQIEDVIGIDASGAIRVSAKTGVGIPETLEAIVAHLPAPTGDANAPLKAMLVDSWYDSYLGVVVLVRIMDGILKKGDRVRMMQNGSVHGVERIGVFRPKMEKVESLGPGEIGFITASIKQVRDTKVGDTITHDKAPCDTPLPGFKPSVPVVFCGLFPVDSSEFEDLREAIEKLALNDASFSYEMETSAALGFGFRCGFLGLLHLEVIRDRIEREYDIELITTAPSVIYHVFMKDGTMEPLHNPADMPDLTYVDHIEEPRIKATILVPDEYLGDVLKLCQDRRGIQLDLTYAGSRAMVVYDLPLNEVVFDFYDRLKSVTKGYASFDYQMEGYREDLLVKMSILVNDEPVDALSMMVHRDRADMRGRAMVEKLKELIPRHMFKIPIQAAIGGKVIARETLSAMRKDVTAKCYGGDATRKKKLLEKQKAGKKKMRQFGKVDIPQEAFISALKMDS</sequence>
<evidence type="ECO:0000313" key="14">
    <source>
        <dbReference type="EMBL" id="SFO40124.1"/>
    </source>
</evidence>
<evidence type="ECO:0000256" key="8">
    <source>
        <dbReference type="ARBA" id="ARBA00050293"/>
    </source>
</evidence>
<dbReference type="InterPro" id="IPR031157">
    <property type="entry name" value="G_TR_CS"/>
</dbReference>
<dbReference type="InterPro" id="IPR035654">
    <property type="entry name" value="LepA_IV"/>
</dbReference>
<dbReference type="FunFam" id="3.30.70.870:FF:000004">
    <property type="entry name" value="Translation factor GUF1, mitochondrial"/>
    <property type="match status" value="1"/>
</dbReference>
<dbReference type="InterPro" id="IPR006297">
    <property type="entry name" value="EF-4"/>
</dbReference>
<evidence type="ECO:0000256" key="9">
    <source>
        <dbReference type="ARBA" id="ARBA00057626"/>
    </source>
</evidence>
<evidence type="ECO:0000256" key="4">
    <source>
        <dbReference type="ARBA" id="ARBA00022801"/>
    </source>
</evidence>
<evidence type="ECO:0000256" key="10">
    <source>
        <dbReference type="ARBA" id="ARBA00061052"/>
    </source>
</evidence>
<keyword evidence="15" id="KW-1185">Reference proteome</keyword>
<dbReference type="Pfam" id="PF00679">
    <property type="entry name" value="EFG_C"/>
    <property type="match status" value="1"/>
</dbReference>
<dbReference type="PRINTS" id="PR00315">
    <property type="entry name" value="ELONGATNFCT"/>
</dbReference>
<dbReference type="GO" id="GO:0005525">
    <property type="term" value="F:GTP binding"/>
    <property type="evidence" value="ECO:0007669"/>
    <property type="project" value="UniProtKB-UniRule"/>
</dbReference>
<dbReference type="CDD" id="cd01890">
    <property type="entry name" value="LepA"/>
    <property type="match status" value="1"/>
</dbReference>
<evidence type="ECO:0000256" key="3">
    <source>
        <dbReference type="ARBA" id="ARBA00022741"/>
    </source>
</evidence>
<organism evidence="14 15">
    <name type="scientific">Roseovarius lutimaris</name>
    <dbReference type="NCBI Taxonomy" id="1005928"/>
    <lineage>
        <taxon>Bacteria</taxon>
        <taxon>Pseudomonadati</taxon>
        <taxon>Pseudomonadota</taxon>
        <taxon>Alphaproteobacteria</taxon>
        <taxon>Rhodobacterales</taxon>
        <taxon>Roseobacteraceae</taxon>
        <taxon>Roseovarius</taxon>
    </lineage>
</organism>
<keyword evidence="3 12" id="KW-0547">Nucleotide-binding</keyword>
<dbReference type="GO" id="GO:0045727">
    <property type="term" value="P:positive regulation of translation"/>
    <property type="evidence" value="ECO:0007669"/>
    <property type="project" value="UniProtKB-UniRule"/>
</dbReference>
<evidence type="ECO:0000256" key="5">
    <source>
        <dbReference type="ARBA" id="ARBA00022917"/>
    </source>
</evidence>
<evidence type="ECO:0000256" key="12">
    <source>
        <dbReference type="HAMAP-Rule" id="MF_00071"/>
    </source>
</evidence>
<dbReference type="GO" id="GO:0005886">
    <property type="term" value="C:plasma membrane"/>
    <property type="evidence" value="ECO:0007669"/>
    <property type="project" value="UniProtKB-SubCell"/>
</dbReference>